<comment type="caution">
    <text evidence="12">The sequence shown here is derived from an EMBL/GenBank/DDBJ whole genome shotgun (WGS) entry which is preliminary data.</text>
</comment>
<feature type="binding site" evidence="7">
    <location>
        <begin position="425"/>
        <end position="428"/>
    </location>
    <ligand>
        <name>meso-2,6-diaminopimelate</name>
        <dbReference type="ChEBI" id="CHEBI:57791"/>
    </ligand>
</feature>
<feature type="binding site" evidence="7">
    <location>
        <position position="44"/>
    </location>
    <ligand>
        <name>UDP-N-acetyl-alpha-D-muramoyl-L-alanyl-D-glutamate</name>
        <dbReference type="ChEBI" id="CHEBI:83900"/>
    </ligand>
</feature>
<comment type="function">
    <text evidence="7">Catalyzes the addition of meso-diaminopimelic acid to the nucleotide precursor UDP-N-acetylmuramoyl-L-alanyl-D-glutamate (UMAG) in the biosynthesis of bacterial cell-wall peptidoglycan.</text>
</comment>
<dbReference type="NCBIfam" id="NF001124">
    <property type="entry name" value="PRK00139.1-2"/>
    <property type="match status" value="1"/>
</dbReference>
<dbReference type="InterPro" id="IPR013221">
    <property type="entry name" value="Mur_ligase_cen"/>
</dbReference>
<evidence type="ECO:0000256" key="1">
    <source>
        <dbReference type="ARBA" id="ARBA00005898"/>
    </source>
</evidence>
<feature type="binding site" evidence="7">
    <location>
        <position position="483"/>
    </location>
    <ligand>
        <name>meso-2,6-diaminopimelate</name>
        <dbReference type="ChEBI" id="CHEBI:57791"/>
    </ligand>
</feature>
<comment type="caution">
    <text evidence="7">Lacks conserved residue(s) required for the propagation of feature annotation.</text>
</comment>
<dbReference type="NCBIfam" id="TIGR01085">
    <property type="entry name" value="murE"/>
    <property type="match status" value="1"/>
</dbReference>
<dbReference type="Pfam" id="PF02875">
    <property type="entry name" value="Mur_ligase_C"/>
    <property type="match status" value="1"/>
</dbReference>
<keyword evidence="6 7" id="KW-0961">Cell wall biogenesis/degradation</keyword>
<protein>
    <recommendedName>
        <fullName evidence="7">UDP-N-acetylmuramoyl-L-alanyl-D-glutamate--2,6-diaminopimelate ligase</fullName>
        <ecNumber evidence="7">6.3.2.13</ecNumber>
    </recommendedName>
    <alternativeName>
        <fullName evidence="7">Meso-A2pm-adding enzyme</fullName>
    </alternativeName>
    <alternativeName>
        <fullName evidence="7">Meso-diaminopimelate-adding enzyme</fullName>
    </alternativeName>
    <alternativeName>
        <fullName evidence="7">UDP-MurNAc-L-Ala-D-Glu:meso-diaminopimelate ligase</fullName>
    </alternativeName>
    <alternativeName>
        <fullName evidence="7">UDP-MurNAc-tripeptide synthetase</fullName>
    </alternativeName>
    <alternativeName>
        <fullName evidence="7">UDP-N-acetylmuramyl-tripeptide synthetase</fullName>
    </alternativeName>
</protein>
<dbReference type="GO" id="GO:0008765">
    <property type="term" value="F:UDP-N-acetylmuramoylalanyl-D-glutamate-2,6-diaminopimelate ligase activity"/>
    <property type="evidence" value="ECO:0007669"/>
    <property type="project" value="UniProtKB-UniRule"/>
</dbReference>
<dbReference type="NCBIfam" id="NF001126">
    <property type="entry name" value="PRK00139.1-4"/>
    <property type="match status" value="1"/>
</dbReference>
<feature type="binding site" evidence="7">
    <location>
        <position position="200"/>
    </location>
    <ligand>
        <name>UDP-N-acetyl-alpha-D-muramoyl-L-alanyl-D-glutamate</name>
        <dbReference type="ChEBI" id="CHEBI:83900"/>
    </ligand>
</feature>
<comment type="subcellular location">
    <subcellularLocation>
        <location evidence="7 8">Cytoplasm</location>
    </subcellularLocation>
</comment>
<feature type="binding site" evidence="7">
    <location>
        <position position="42"/>
    </location>
    <ligand>
        <name>UDP-N-acetyl-alpha-D-muramoyl-L-alanyl-D-glutamate</name>
        <dbReference type="ChEBI" id="CHEBI:83900"/>
    </ligand>
</feature>
<dbReference type="SUPFAM" id="SSF63418">
    <property type="entry name" value="MurE/MurF N-terminal domain"/>
    <property type="match status" value="1"/>
</dbReference>
<feature type="domain" description="Mur ligase central" evidence="11">
    <location>
        <begin position="126"/>
        <end position="330"/>
    </location>
</feature>
<dbReference type="GO" id="GO:0051301">
    <property type="term" value="P:cell division"/>
    <property type="evidence" value="ECO:0007669"/>
    <property type="project" value="UniProtKB-KW"/>
</dbReference>
<evidence type="ECO:0000256" key="8">
    <source>
        <dbReference type="RuleBase" id="RU004135"/>
    </source>
</evidence>
<dbReference type="EMBL" id="JACCBU010000001">
    <property type="protein sequence ID" value="NYE74868.1"/>
    <property type="molecule type" value="Genomic_DNA"/>
</dbReference>
<dbReference type="PANTHER" id="PTHR23135">
    <property type="entry name" value="MUR LIGASE FAMILY MEMBER"/>
    <property type="match status" value="1"/>
</dbReference>
<keyword evidence="2 7" id="KW-0132">Cell division</keyword>
<dbReference type="InterPro" id="IPR036565">
    <property type="entry name" value="Mur-like_cat_sf"/>
</dbReference>
<keyword evidence="7 12" id="KW-0436">Ligase</keyword>
<dbReference type="InterPro" id="IPR035911">
    <property type="entry name" value="MurE/MurF_N"/>
</dbReference>
<feature type="modified residue" description="N6-carboxylysine" evidence="7">
    <location>
        <position position="240"/>
    </location>
</feature>
<comment type="catalytic activity">
    <reaction evidence="7">
        <text>UDP-N-acetyl-alpha-D-muramoyl-L-alanyl-D-glutamate + meso-2,6-diaminopimelate + ATP = UDP-N-acetyl-alpha-D-muramoyl-L-alanyl-gamma-D-glutamyl-meso-2,6-diaminopimelate + ADP + phosphate + H(+)</text>
        <dbReference type="Rhea" id="RHEA:23676"/>
        <dbReference type="ChEBI" id="CHEBI:15378"/>
        <dbReference type="ChEBI" id="CHEBI:30616"/>
        <dbReference type="ChEBI" id="CHEBI:43474"/>
        <dbReference type="ChEBI" id="CHEBI:57791"/>
        <dbReference type="ChEBI" id="CHEBI:83900"/>
        <dbReference type="ChEBI" id="CHEBI:83905"/>
        <dbReference type="ChEBI" id="CHEBI:456216"/>
        <dbReference type="EC" id="6.3.2.13"/>
    </reaction>
</comment>
<dbReference type="GO" id="GO:0000287">
    <property type="term" value="F:magnesium ion binding"/>
    <property type="evidence" value="ECO:0007669"/>
    <property type="project" value="UniProtKB-UniRule"/>
</dbReference>
<feature type="binding site" evidence="7">
    <location>
        <position position="206"/>
    </location>
    <ligand>
        <name>UDP-N-acetyl-alpha-D-muramoyl-L-alanyl-D-glutamate</name>
        <dbReference type="ChEBI" id="CHEBI:83900"/>
    </ligand>
</feature>
<evidence type="ECO:0000259" key="10">
    <source>
        <dbReference type="Pfam" id="PF02875"/>
    </source>
</evidence>
<comment type="similarity">
    <text evidence="1 7">Belongs to the MurCDEF family. MurE subfamily.</text>
</comment>
<dbReference type="GO" id="GO:0005737">
    <property type="term" value="C:cytoplasm"/>
    <property type="evidence" value="ECO:0007669"/>
    <property type="project" value="UniProtKB-SubCell"/>
</dbReference>
<keyword evidence="5 7" id="KW-0131">Cell cycle</keyword>
<proteinExistence type="inferred from homology"/>
<evidence type="ECO:0000256" key="7">
    <source>
        <dbReference type="HAMAP-Rule" id="MF_00208"/>
    </source>
</evidence>
<dbReference type="Pfam" id="PF08245">
    <property type="entry name" value="Mur_ligase_M"/>
    <property type="match status" value="1"/>
</dbReference>
<dbReference type="HAMAP" id="MF_00208">
    <property type="entry name" value="MurE"/>
    <property type="match status" value="1"/>
</dbReference>
<evidence type="ECO:0000256" key="4">
    <source>
        <dbReference type="ARBA" id="ARBA00022984"/>
    </source>
</evidence>
<dbReference type="GO" id="GO:0071555">
    <property type="term" value="P:cell wall organization"/>
    <property type="evidence" value="ECO:0007669"/>
    <property type="project" value="UniProtKB-KW"/>
</dbReference>
<feature type="binding site" evidence="7">
    <location>
        <begin position="128"/>
        <end position="134"/>
    </location>
    <ligand>
        <name>ATP</name>
        <dbReference type="ChEBI" id="CHEBI:30616"/>
    </ligand>
</feature>
<name>A0A7Y9IDD9_9ACTN</name>
<organism evidence="12 13">
    <name type="scientific">Microlunatus parietis</name>
    <dbReference type="NCBI Taxonomy" id="682979"/>
    <lineage>
        <taxon>Bacteria</taxon>
        <taxon>Bacillati</taxon>
        <taxon>Actinomycetota</taxon>
        <taxon>Actinomycetes</taxon>
        <taxon>Propionibacteriales</taxon>
        <taxon>Propionibacteriaceae</taxon>
        <taxon>Microlunatus</taxon>
    </lineage>
</organism>
<evidence type="ECO:0000256" key="3">
    <source>
        <dbReference type="ARBA" id="ARBA00022960"/>
    </source>
</evidence>
<evidence type="ECO:0000256" key="6">
    <source>
        <dbReference type="ARBA" id="ARBA00023316"/>
    </source>
</evidence>
<dbReference type="SUPFAM" id="SSF53244">
    <property type="entry name" value="MurD-like peptide ligases, peptide-binding domain"/>
    <property type="match status" value="1"/>
</dbReference>
<keyword evidence="3 7" id="KW-0133">Cell shape</keyword>
<feature type="binding site" evidence="7">
    <location>
        <begin position="173"/>
        <end position="174"/>
    </location>
    <ligand>
        <name>UDP-N-acetyl-alpha-D-muramoyl-L-alanyl-D-glutamate</name>
        <dbReference type="ChEBI" id="CHEBI:83900"/>
    </ligand>
</feature>
<evidence type="ECO:0000256" key="2">
    <source>
        <dbReference type="ARBA" id="ARBA00022618"/>
    </source>
</evidence>
<dbReference type="InterPro" id="IPR004101">
    <property type="entry name" value="Mur_ligase_C"/>
</dbReference>
<dbReference type="UniPathway" id="UPA00219"/>
<feature type="binding site" evidence="7">
    <location>
        <position position="208"/>
    </location>
    <ligand>
        <name>UDP-N-acetyl-alpha-D-muramoyl-L-alanyl-D-glutamate</name>
        <dbReference type="ChEBI" id="CHEBI:83900"/>
    </ligand>
</feature>
<dbReference type="Gene3D" id="3.40.1190.10">
    <property type="entry name" value="Mur-like, catalytic domain"/>
    <property type="match status" value="1"/>
</dbReference>
<reference evidence="12 13" key="1">
    <citation type="submission" date="2020-07" db="EMBL/GenBank/DDBJ databases">
        <title>Sequencing the genomes of 1000 actinobacteria strains.</title>
        <authorList>
            <person name="Klenk H.-P."/>
        </authorList>
    </citation>
    <scope>NUCLEOTIDE SEQUENCE [LARGE SCALE GENOMIC DNA]</scope>
    <source>
        <strain evidence="12 13">DSM 22083</strain>
    </source>
</reference>
<feature type="domain" description="Mur ligase N-terminal catalytic" evidence="9">
    <location>
        <begin position="37"/>
        <end position="114"/>
    </location>
</feature>
<keyword evidence="7" id="KW-0963">Cytoplasm</keyword>
<keyword evidence="7" id="KW-0460">Magnesium</keyword>
<evidence type="ECO:0000256" key="5">
    <source>
        <dbReference type="ARBA" id="ARBA00023306"/>
    </source>
</evidence>
<keyword evidence="4 7" id="KW-0573">Peptidoglycan synthesis</keyword>
<keyword evidence="7" id="KW-0067">ATP-binding</keyword>
<gene>
    <name evidence="7" type="primary">murE</name>
    <name evidence="12" type="ORF">BKA15_006197</name>
</gene>
<feature type="binding site" evidence="7">
    <location>
        <position position="487"/>
    </location>
    <ligand>
        <name>meso-2,6-diaminopimelate</name>
        <dbReference type="ChEBI" id="CHEBI:57791"/>
    </ligand>
</feature>
<keyword evidence="7" id="KW-0547">Nucleotide-binding</keyword>
<dbReference type="Gene3D" id="3.90.190.20">
    <property type="entry name" value="Mur ligase, C-terminal domain"/>
    <property type="match status" value="1"/>
</dbReference>
<dbReference type="EC" id="6.3.2.13" evidence="7"/>
<dbReference type="InterPro" id="IPR000713">
    <property type="entry name" value="Mur_ligase_N"/>
</dbReference>
<feature type="binding site" evidence="7">
    <location>
        <position position="401"/>
    </location>
    <ligand>
        <name>meso-2,6-diaminopimelate</name>
        <dbReference type="ChEBI" id="CHEBI:57791"/>
    </ligand>
</feature>
<evidence type="ECO:0000313" key="12">
    <source>
        <dbReference type="EMBL" id="NYE74868.1"/>
    </source>
</evidence>
<dbReference type="InterPro" id="IPR036615">
    <property type="entry name" value="Mur_ligase_C_dom_sf"/>
</dbReference>
<dbReference type="GO" id="GO:0005524">
    <property type="term" value="F:ATP binding"/>
    <property type="evidence" value="ECO:0007669"/>
    <property type="project" value="UniProtKB-UniRule"/>
</dbReference>
<dbReference type="GO" id="GO:0008360">
    <property type="term" value="P:regulation of cell shape"/>
    <property type="evidence" value="ECO:0007669"/>
    <property type="project" value="UniProtKB-KW"/>
</dbReference>
<evidence type="ECO:0000259" key="9">
    <source>
        <dbReference type="Pfam" id="PF01225"/>
    </source>
</evidence>
<dbReference type="SUPFAM" id="SSF53623">
    <property type="entry name" value="MurD-like peptide ligases, catalytic domain"/>
    <property type="match status" value="1"/>
</dbReference>
<evidence type="ECO:0000259" key="11">
    <source>
        <dbReference type="Pfam" id="PF08245"/>
    </source>
</evidence>
<comment type="cofactor">
    <cofactor evidence="7">
        <name>Mg(2+)</name>
        <dbReference type="ChEBI" id="CHEBI:18420"/>
    </cofactor>
</comment>
<feature type="short sequence motif" description="Meso-diaminopimelate recognition motif" evidence="7">
    <location>
        <begin position="425"/>
        <end position="428"/>
    </location>
</feature>
<dbReference type="AlphaFoldDB" id="A0A7Y9IDD9"/>
<dbReference type="GO" id="GO:0009252">
    <property type="term" value="P:peptidoglycan biosynthetic process"/>
    <property type="evidence" value="ECO:0007669"/>
    <property type="project" value="UniProtKB-UniRule"/>
</dbReference>
<accession>A0A7Y9IDD9</accession>
<dbReference type="Pfam" id="PF01225">
    <property type="entry name" value="Mur_ligase"/>
    <property type="match status" value="1"/>
</dbReference>
<evidence type="ECO:0000313" key="13">
    <source>
        <dbReference type="Proteomes" id="UP000569914"/>
    </source>
</evidence>
<feature type="domain" description="Mur ligase C-terminal" evidence="10">
    <location>
        <begin position="354"/>
        <end position="485"/>
    </location>
</feature>
<dbReference type="Proteomes" id="UP000569914">
    <property type="component" value="Unassembled WGS sequence"/>
</dbReference>
<dbReference type="Gene3D" id="3.40.1390.10">
    <property type="entry name" value="MurE/MurF, N-terminal domain"/>
    <property type="match status" value="1"/>
</dbReference>
<keyword evidence="13" id="KW-1185">Reference proteome</keyword>
<sequence length="516" mass="53053">MKSDQPSGSGVPRPTQLAAPLRLSDLFGTTSGGDPVLHGVSLNSRLIRPGDLFVALPGRLAHGARFAADVVAAGAVAIVTDAAGRELIDAGIGVPVVVVDDPRAGLGTLAAKVYGGPADRLTMIAVTGTNGKTTTCSLLESALLAAGRRVGMIGTIGFRLDGAALPSARTTVTTPEAPELQGLLAAMAERGADTVIMEVTSHALDQGRTDPIRFDVAAFTNLGRDHLDFHATLEDYFEAKAKLFTPERARTCVINADDPRGRQLIGRARDAGLAVRTIGAGTDSDYAALAVTGTAGRTMITARTPAGSCEFGLSLPGDFNVANGLTALAVLQTLGEDLDLPAALAGLAAATVPGRMQRVPLGGDAPAVYVDFAHTPQAVGAAIDALPEGRRIVVVGCGGDRDPDKRGPMGAAAAERADLVVITDDNPRTEDPATIRAAALAGANATERARTGRTTVLDGGDRRSAIATALRLARSGDVVAILGKGHEQGQQVGTEILPFDDATVAVEEWQRQEARC</sequence>
<comment type="pathway">
    <text evidence="7 8">Cell wall biogenesis; peptidoglycan biosynthesis.</text>
</comment>
<dbReference type="PANTHER" id="PTHR23135:SF4">
    <property type="entry name" value="UDP-N-ACETYLMURAMOYL-L-ALANYL-D-GLUTAMATE--2,6-DIAMINOPIMELATE LIGASE MURE HOMOLOG, CHLOROPLASTIC"/>
    <property type="match status" value="1"/>
</dbReference>
<dbReference type="InterPro" id="IPR005761">
    <property type="entry name" value="UDP-N-AcMur-Glu-dNH2Pim_ligase"/>
</dbReference>
<comment type="PTM">
    <text evidence="7">Carboxylation is probably crucial for Mg(2+) binding and, consequently, for the gamma-phosphate positioning of ATP.</text>
</comment>